<evidence type="ECO:0000313" key="7">
    <source>
        <dbReference type="EMBL" id="GFH25442.1"/>
    </source>
</evidence>
<dbReference type="EMBL" id="BLLF01002816">
    <property type="protein sequence ID" value="GFH25442.1"/>
    <property type="molecule type" value="Genomic_DNA"/>
</dbReference>
<dbReference type="InterPro" id="IPR036955">
    <property type="entry name" value="AP2/ERF_dom_sf"/>
</dbReference>
<sequence length="82" mass="8580">MEQFCAKRAVMAMLYPSYLAPVDLSCPLTQAGVLSAAAGRQLHLGTFASPEEAARAYDAAALRMRGPAAELNFPALAAAHTS</sequence>
<dbReference type="Proteomes" id="UP000485058">
    <property type="component" value="Unassembled WGS sequence"/>
</dbReference>
<reference evidence="7 8" key="1">
    <citation type="submission" date="2020-02" db="EMBL/GenBank/DDBJ databases">
        <title>Draft genome sequence of Haematococcus lacustris strain NIES-144.</title>
        <authorList>
            <person name="Morimoto D."/>
            <person name="Nakagawa S."/>
            <person name="Yoshida T."/>
            <person name="Sawayama S."/>
        </authorList>
    </citation>
    <scope>NUCLEOTIDE SEQUENCE [LARGE SCALE GENOMIC DNA]</scope>
    <source>
        <strain evidence="7 8">NIES-144</strain>
    </source>
</reference>
<dbReference type="InterPro" id="IPR016177">
    <property type="entry name" value="DNA-bd_dom_sf"/>
</dbReference>
<dbReference type="PANTHER" id="PTHR31677">
    <property type="entry name" value="AP2 DOMAIN CLASS TRANSCRIPTION FACTOR"/>
    <property type="match status" value="1"/>
</dbReference>
<accession>A0A6A0A4E5</accession>
<gene>
    <name evidence="7" type="ORF">HaLaN_23399</name>
</gene>
<evidence type="ECO:0000256" key="1">
    <source>
        <dbReference type="ARBA" id="ARBA00004123"/>
    </source>
</evidence>
<evidence type="ECO:0000256" key="2">
    <source>
        <dbReference type="ARBA" id="ARBA00023015"/>
    </source>
</evidence>
<dbReference type="PANTHER" id="PTHR31677:SF196">
    <property type="entry name" value="ETHYLENE-RESPONSIVE TRANSCRIPTION FACTOR ERF109"/>
    <property type="match status" value="1"/>
</dbReference>
<keyword evidence="4" id="KW-0804">Transcription</keyword>
<name>A0A6A0A4E5_HAELA</name>
<protein>
    <submittedName>
        <fullName evidence="7">AP2/ERF domain-containing protein</fullName>
    </submittedName>
</protein>
<dbReference type="SMART" id="SM00380">
    <property type="entry name" value="AP2"/>
    <property type="match status" value="1"/>
</dbReference>
<proteinExistence type="predicted"/>
<feature type="domain" description="AP2/ERF" evidence="6">
    <location>
        <begin position="6"/>
        <end position="74"/>
    </location>
</feature>
<dbReference type="PROSITE" id="PS51032">
    <property type="entry name" value="AP2_ERF"/>
    <property type="match status" value="1"/>
</dbReference>
<dbReference type="SUPFAM" id="SSF54171">
    <property type="entry name" value="DNA-binding domain"/>
    <property type="match status" value="1"/>
</dbReference>
<dbReference type="GO" id="GO:0003700">
    <property type="term" value="F:DNA-binding transcription factor activity"/>
    <property type="evidence" value="ECO:0007669"/>
    <property type="project" value="InterPro"/>
</dbReference>
<evidence type="ECO:0000256" key="5">
    <source>
        <dbReference type="ARBA" id="ARBA00023242"/>
    </source>
</evidence>
<feature type="non-terminal residue" evidence="7">
    <location>
        <position position="82"/>
    </location>
</feature>
<evidence type="ECO:0000259" key="6">
    <source>
        <dbReference type="PROSITE" id="PS51032"/>
    </source>
</evidence>
<keyword evidence="5" id="KW-0539">Nucleus</keyword>
<dbReference type="Gene3D" id="3.30.730.10">
    <property type="entry name" value="AP2/ERF domain"/>
    <property type="match status" value="1"/>
</dbReference>
<feature type="non-terminal residue" evidence="7">
    <location>
        <position position="1"/>
    </location>
</feature>
<keyword evidence="3" id="KW-0238">DNA-binding</keyword>
<dbReference type="GO" id="GO:0005634">
    <property type="term" value="C:nucleus"/>
    <property type="evidence" value="ECO:0007669"/>
    <property type="project" value="UniProtKB-SubCell"/>
</dbReference>
<comment type="caution">
    <text evidence="7">The sequence shown here is derived from an EMBL/GenBank/DDBJ whole genome shotgun (WGS) entry which is preliminary data.</text>
</comment>
<evidence type="ECO:0000313" key="8">
    <source>
        <dbReference type="Proteomes" id="UP000485058"/>
    </source>
</evidence>
<evidence type="ECO:0000256" key="4">
    <source>
        <dbReference type="ARBA" id="ARBA00023163"/>
    </source>
</evidence>
<evidence type="ECO:0000256" key="3">
    <source>
        <dbReference type="ARBA" id="ARBA00023125"/>
    </source>
</evidence>
<dbReference type="InterPro" id="IPR001471">
    <property type="entry name" value="AP2/ERF_dom"/>
</dbReference>
<keyword evidence="2" id="KW-0805">Transcription regulation</keyword>
<organism evidence="7 8">
    <name type="scientific">Haematococcus lacustris</name>
    <name type="common">Green alga</name>
    <name type="synonym">Haematococcus pluvialis</name>
    <dbReference type="NCBI Taxonomy" id="44745"/>
    <lineage>
        <taxon>Eukaryota</taxon>
        <taxon>Viridiplantae</taxon>
        <taxon>Chlorophyta</taxon>
        <taxon>core chlorophytes</taxon>
        <taxon>Chlorophyceae</taxon>
        <taxon>CS clade</taxon>
        <taxon>Chlamydomonadales</taxon>
        <taxon>Haematococcaceae</taxon>
        <taxon>Haematococcus</taxon>
    </lineage>
</organism>
<keyword evidence="8" id="KW-1185">Reference proteome</keyword>
<comment type="subcellular location">
    <subcellularLocation>
        <location evidence="1">Nucleus</location>
    </subcellularLocation>
</comment>
<dbReference type="GO" id="GO:0003677">
    <property type="term" value="F:DNA binding"/>
    <property type="evidence" value="ECO:0007669"/>
    <property type="project" value="UniProtKB-KW"/>
</dbReference>
<dbReference type="AlphaFoldDB" id="A0A6A0A4E5"/>